<reference evidence="1" key="1">
    <citation type="journal article" date="2023" name="G3 (Bethesda)">
        <title>Whole genome assemblies of Zophobas morio and Tenebrio molitor.</title>
        <authorList>
            <person name="Kaur S."/>
            <person name="Stinson S.A."/>
            <person name="diCenzo G.C."/>
        </authorList>
    </citation>
    <scope>NUCLEOTIDE SEQUENCE</scope>
    <source>
        <strain evidence="1">QUZm001</strain>
    </source>
</reference>
<evidence type="ECO:0008006" key="3">
    <source>
        <dbReference type="Google" id="ProtNLM"/>
    </source>
</evidence>
<protein>
    <recommendedName>
        <fullName evidence="3">Tripeptidyl-peptidase 2</fullName>
    </recommendedName>
</protein>
<accession>A0AA38M054</accession>
<evidence type="ECO:0000313" key="2">
    <source>
        <dbReference type="Proteomes" id="UP001168821"/>
    </source>
</evidence>
<dbReference type="GO" id="GO:0004252">
    <property type="term" value="F:serine-type endopeptidase activity"/>
    <property type="evidence" value="ECO:0007669"/>
    <property type="project" value="InterPro"/>
</dbReference>
<dbReference type="Gene3D" id="2.20.25.690">
    <property type="match status" value="1"/>
</dbReference>
<dbReference type="InterPro" id="IPR036852">
    <property type="entry name" value="Peptidase_S8/S53_dom_sf"/>
</dbReference>
<dbReference type="SUPFAM" id="SSF52743">
    <property type="entry name" value="Subtilisin-like"/>
    <property type="match status" value="1"/>
</dbReference>
<name>A0AA38M054_9CUCU</name>
<proteinExistence type="predicted"/>
<sequence>MYCGDSSFPVRKLIPKEEINSAIFLRQNPQFDGRGIVVAVLDTGVDPAAPGLQVTSDGKPKLLDIIDTTGSGDVDTSKVVTLSETEDYLFLLSGRKIKIPPHWKSYNKIFFLGIKRAFELYPEDLVKRLKDEHQKKWDRFRYQAKAKVVGKISFCKKKQKEADNDSDQTAKTLEDYKARKIVLENYESKTYHGPVLDCIVFHDGKEWLACALLEDEDPFTAKVLAV</sequence>
<gene>
    <name evidence="1" type="ORF">Zmor_012336</name>
</gene>
<comment type="caution">
    <text evidence="1">The sequence shown here is derived from an EMBL/GenBank/DDBJ whole genome shotgun (WGS) entry which is preliminary data.</text>
</comment>
<keyword evidence="2" id="KW-1185">Reference proteome</keyword>
<dbReference type="AlphaFoldDB" id="A0AA38M054"/>
<organism evidence="1 2">
    <name type="scientific">Zophobas morio</name>
    <dbReference type="NCBI Taxonomy" id="2755281"/>
    <lineage>
        <taxon>Eukaryota</taxon>
        <taxon>Metazoa</taxon>
        <taxon>Ecdysozoa</taxon>
        <taxon>Arthropoda</taxon>
        <taxon>Hexapoda</taxon>
        <taxon>Insecta</taxon>
        <taxon>Pterygota</taxon>
        <taxon>Neoptera</taxon>
        <taxon>Endopterygota</taxon>
        <taxon>Coleoptera</taxon>
        <taxon>Polyphaga</taxon>
        <taxon>Cucujiformia</taxon>
        <taxon>Tenebrionidae</taxon>
        <taxon>Zophobas</taxon>
    </lineage>
</organism>
<dbReference type="EMBL" id="JALNTZ010000392">
    <property type="protein sequence ID" value="KAJ3634504.1"/>
    <property type="molecule type" value="Genomic_DNA"/>
</dbReference>
<dbReference type="GO" id="GO:0006508">
    <property type="term" value="P:proteolysis"/>
    <property type="evidence" value="ECO:0007669"/>
    <property type="project" value="InterPro"/>
</dbReference>
<dbReference type="Gene3D" id="3.40.50.200">
    <property type="entry name" value="Peptidase S8/S53 domain"/>
    <property type="match status" value="1"/>
</dbReference>
<evidence type="ECO:0000313" key="1">
    <source>
        <dbReference type="EMBL" id="KAJ3634504.1"/>
    </source>
</evidence>
<dbReference type="Proteomes" id="UP001168821">
    <property type="component" value="Unassembled WGS sequence"/>
</dbReference>